<accession>A0ABP4E667</accession>
<feature type="compositionally biased region" description="Basic and acidic residues" evidence="1">
    <location>
        <begin position="1"/>
        <end position="12"/>
    </location>
</feature>
<evidence type="ECO:0000313" key="3">
    <source>
        <dbReference type="Proteomes" id="UP001499987"/>
    </source>
</evidence>
<protein>
    <submittedName>
        <fullName evidence="2">Uncharacterized protein</fullName>
    </submittedName>
</protein>
<evidence type="ECO:0000256" key="1">
    <source>
        <dbReference type="SAM" id="MobiDB-lite"/>
    </source>
</evidence>
<evidence type="ECO:0000313" key="2">
    <source>
        <dbReference type="EMBL" id="GAA1094338.1"/>
    </source>
</evidence>
<sequence length="75" mass="7969">MTAERPDERPDARPAAVPAGADRAFWEGDFTLRTDGDDRPAAPALDPLGPSGCTVRGRDLADLLAPAYRRFTGTG</sequence>
<dbReference type="Proteomes" id="UP001499987">
    <property type="component" value="Unassembled WGS sequence"/>
</dbReference>
<comment type="caution">
    <text evidence="2">The sequence shown here is derived from an EMBL/GenBank/DDBJ whole genome shotgun (WGS) entry which is preliminary data.</text>
</comment>
<name>A0ABP4E667_9ACTN</name>
<proteinExistence type="predicted"/>
<dbReference type="EMBL" id="BAAALD010000041">
    <property type="protein sequence ID" value="GAA1094338.1"/>
    <property type="molecule type" value="Genomic_DNA"/>
</dbReference>
<feature type="region of interest" description="Disordered" evidence="1">
    <location>
        <begin position="31"/>
        <end position="50"/>
    </location>
</feature>
<keyword evidence="3" id="KW-1185">Reference proteome</keyword>
<feature type="compositionally biased region" description="Basic and acidic residues" evidence="1">
    <location>
        <begin position="31"/>
        <end position="40"/>
    </location>
</feature>
<reference evidence="3" key="1">
    <citation type="journal article" date="2019" name="Int. J. Syst. Evol. Microbiol.">
        <title>The Global Catalogue of Microorganisms (GCM) 10K type strain sequencing project: providing services to taxonomists for standard genome sequencing and annotation.</title>
        <authorList>
            <consortium name="The Broad Institute Genomics Platform"/>
            <consortium name="The Broad Institute Genome Sequencing Center for Infectious Disease"/>
            <person name="Wu L."/>
            <person name="Ma J."/>
        </authorList>
    </citation>
    <scope>NUCLEOTIDE SEQUENCE [LARGE SCALE GENOMIC DNA]</scope>
    <source>
        <strain evidence="3">JCM 13002</strain>
    </source>
</reference>
<gene>
    <name evidence="2" type="ORF">GCM10009663_42250</name>
</gene>
<organism evidence="2 3">
    <name type="scientific">Kitasatospora arboriphila</name>
    <dbReference type="NCBI Taxonomy" id="258052"/>
    <lineage>
        <taxon>Bacteria</taxon>
        <taxon>Bacillati</taxon>
        <taxon>Actinomycetota</taxon>
        <taxon>Actinomycetes</taxon>
        <taxon>Kitasatosporales</taxon>
        <taxon>Streptomycetaceae</taxon>
        <taxon>Kitasatospora</taxon>
    </lineage>
</organism>
<feature type="region of interest" description="Disordered" evidence="1">
    <location>
        <begin position="1"/>
        <end position="24"/>
    </location>
</feature>
<dbReference type="RefSeq" id="WP_344625227.1">
    <property type="nucleotide sequence ID" value="NZ_BAAALD010000041.1"/>
</dbReference>